<feature type="compositionally biased region" description="Polar residues" evidence="1">
    <location>
        <begin position="276"/>
        <end position="285"/>
    </location>
</feature>
<dbReference type="AlphaFoldDB" id="A0A0J0XUX5"/>
<keyword evidence="3" id="KW-1185">Reference proteome</keyword>
<feature type="compositionally biased region" description="Polar residues" evidence="1">
    <location>
        <begin position="175"/>
        <end position="185"/>
    </location>
</feature>
<feature type="compositionally biased region" description="Basic and acidic residues" evidence="1">
    <location>
        <begin position="244"/>
        <end position="262"/>
    </location>
</feature>
<feature type="compositionally biased region" description="Acidic residues" evidence="1">
    <location>
        <begin position="207"/>
        <end position="217"/>
    </location>
</feature>
<dbReference type="GeneID" id="28982869"/>
<feature type="compositionally biased region" description="Polar residues" evidence="1">
    <location>
        <begin position="19"/>
        <end position="28"/>
    </location>
</feature>
<feature type="region of interest" description="Disordered" evidence="1">
    <location>
        <begin position="53"/>
        <end position="80"/>
    </location>
</feature>
<accession>A0A0J0XUX5</accession>
<reference evidence="2 3" key="1">
    <citation type="submission" date="2015-03" db="EMBL/GenBank/DDBJ databases">
        <title>Genomics and transcriptomics of the oil-accumulating basidiomycete yeast T. oleaginosus allow insights into substrate utilization and the diverse evolutionary trajectories of mating systems in fungi.</title>
        <authorList>
            <consortium name="DOE Joint Genome Institute"/>
            <person name="Kourist R."/>
            <person name="Kracht O."/>
            <person name="Bracharz F."/>
            <person name="Lipzen A."/>
            <person name="Nolan M."/>
            <person name="Ohm R."/>
            <person name="Grigoriev I."/>
            <person name="Sun S."/>
            <person name="Heitman J."/>
            <person name="Bruck T."/>
            <person name="Nowrousian M."/>
        </authorList>
    </citation>
    <scope>NUCLEOTIDE SEQUENCE [LARGE SCALE GENOMIC DNA]</scope>
    <source>
        <strain evidence="2 3">IBC0246</strain>
    </source>
</reference>
<feature type="region of interest" description="Disordered" evidence="1">
    <location>
        <begin position="1"/>
        <end position="32"/>
    </location>
</feature>
<evidence type="ECO:0000313" key="3">
    <source>
        <dbReference type="Proteomes" id="UP000053611"/>
    </source>
</evidence>
<evidence type="ECO:0000313" key="2">
    <source>
        <dbReference type="EMBL" id="KLT44885.1"/>
    </source>
</evidence>
<proteinExistence type="predicted"/>
<dbReference type="Proteomes" id="UP000053611">
    <property type="component" value="Unassembled WGS sequence"/>
</dbReference>
<name>A0A0J0XUX5_9TREE</name>
<feature type="compositionally biased region" description="Acidic residues" evidence="1">
    <location>
        <begin position="263"/>
        <end position="274"/>
    </location>
</feature>
<dbReference type="OrthoDB" id="2596678at2759"/>
<gene>
    <name evidence="2" type="ORF">CC85DRAFT_283193</name>
</gene>
<feature type="region of interest" description="Disordered" evidence="1">
    <location>
        <begin position="172"/>
        <end position="285"/>
    </location>
</feature>
<feature type="compositionally biased region" description="Basic and acidic residues" evidence="1">
    <location>
        <begin position="186"/>
        <end position="199"/>
    </location>
</feature>
<evidence type="ECO:0000256" key="1">
    <source>
        <dbReference type="SAM" id="MobiDB-lite"/>
    </source>
</evidence>
<organism evidence="2 3">
    <name type="scientific">Cutaneotrichosporon oleaginosum</name>
    <dbReference type="NCBI Taxonomy" id="879819"/>
    <lineage>
        <taxon>Eukaryota</taxon>
        <taxon>Fungi</taxon>
        <taxon>Dikarya</taxon>
        <taxon>Basidiomycota</taxon>
        <taxon>Agaricomycotina</taxon>
        <taxon>Tremellomycetes</taxon>
        <taxon>Trichosporonales</taxon>
        <taxon>Trichosporonaceae</taxon>
        <taxon>Cutaneotrichosporon</taxon>
    </lineage>
</organism>
<sequence length="285" mass="30185">MPAATAPVRVPRRPRGSLSGASGQSPTDEISHLSLAEVRDRLGRNERVLNSALFSTSPGGMPNGASAMSPGSSRASGSDDPVRARLLAVRASLCAREAELMAESMGSMDLSAGPMASSPPTRSAKANALAAIRQGEAVHPPSHMTLPIDSTLALGERDFDNQWTARFANVGIETPASSRNPSSRGSQREDALERSERASRRARATVDEDDNVFDTDEAYAAAGVYASQRHDLGNGLPLATARARRQEGYDDDMRSDGSRGEDGEYPEGNDEYEGDGTNTLDAAPR</sequence>
<dbReference type="EMBL" id="KQ087184">
    <property type="protein sequence ID" value="KLT44885.1"/>
    <property type="molecule type" value="Genomic_DNA"/>
</dbReference>
<protein>
    <submittedName>
        <fullName evidence="2">Uncharacterized protein</fullName>
    </submittedName>
</protein>
<dbReference type="RefSeq" id="XP_018281376.1">
    <property type="nucleotide sequence ID" value="XM_018422266.1"/>
</dbReference>